<evidence type="ECO:0000313" key="1">
    <source>
        <dbReference type="EMBL" id="KAK8896827.1"/>
    </source>
</evidence>
<keyword evidence="2" id="KW-1185">Reference proteome</keyword>
<sequence>MDFHNYLNGKKELQSCLLRFLDQDGINDEDFDSLIKLIDEQNIRGSRSEIKDFFYLISKISTYHHRTPDFANKIDKILSSFLKELKENFSNVEIFNIFKRNKRVLLFLIQNDSFTIDESIASTMLKLKYRKLKYPHYFYPEIKSFITDEKQQRDIQKEVDKQTNGGSDIFEQKRKTGENDNKICEIIRNDSIDDFTSHVTQNKLSLYSTIEHSIFETSPLLVKGEPTLLDYAAFYGSIQIFNFLKDNSKITADSWIYGIHGQNLEIIQSFESHHIRPRDVTYTNCLRESFKCHHNEIAAYIKEKLLDVREARVHQVYCECIKFYDYNNFPEDLNDQVAFIYLCQADNAKLVDELLKLQKKNFKINEKIENIIQNNFF</sequence>
<dbReference type="EMBL" id="JAPFFF010000002">
    <property type="protein sequence ID" value="KAK8896827.1"/>
    <property type="molecule type" value="Genomic_DNA"/>
</dbReference>
<gene>
    <name evidence="1" type="ORF">M9Y10_014750</name>
</gene>
<dbReference type="Proteomes" id="UP001470230">
    <property type="component" value="Unassembled WGS sequence"/>
</dbReference>
<reference evidence="1 2" key="1">
    <citation type="submission" date="2024-04" db="EMBL/GenBank/DDBJ databases">
        <title>Tritrichomonas musculus Genome.</title>
        <authorList>
            <person name="Alves-Ferreira E."/>
            <person name="Grigg M."/>
            <person name="Lorenzi H."/>
            <person name="Galac M."/>
        </authorList>
    </citation>
    <scope>NUCLEOTIDE SEQUENCE [LARGE SCALE GENOMIC DNA]</scope>
    <source>
        <strain evidence="1 2">EAF2021</strain>
    </source>
</reference>
<dbReference type="PANTHER" id="PTHR24159:SF5">
    <property type="entry name" value="ANK_REP_REGION DOMAIN-CONTAINING PROTEIN"/>
    <property type="match status" value="1"/>
</dbReference>
<name>A0ABR2L0D3_9EUKA</name>
<comment type="caution">
    <text evidence="1">The sequence shown here is derived from an EMBL/GenBank/DDBJ whole genome shotgun (WGS) entry which is preliminary data.</text>
</comment>
<evidence type="ECO:0000313" key="2">
    <source>
        <dbReference type="Proteomes" id="UP001470230"/>
    </source>
</evidence>
<dbReference type="InterPro" id="IPR036770">
    <property type="entry name" value="Ankyrin_rpt-contain_sf"/>
</dbReference>
<organism evidence="1 2">
    <name type="scientific">Tritrichomonas musculus</name>
    <dbReference type="NCBI Taxonomy" id="1915356"/>
    <lineage>
        <taxon>Eukaryota</taxon>
        <taxon>Metamonada</taxon>
        <taxon>Parabasalia</taxon>
        <taxon>Tritrichomonadida</taxon>
        <taxon>Tritrichomonadidae</taxon>
        <taxon>Tritrichomonas</taxon>
    </lineage>
</organism>
<proteinExistence type="predicted"/>
<accession>A0ABR2L0D3</accession>
<dbReference type="SUPFAM" id="SSF48403">
    <property type="entry name" value="Ankyrin repeat"/>
    <property type="match status" value="1"/>
</dbReference>
<evidence type="ECO:0008006" key="3">
    <source>
        <dbReference type="Google" id="ProtNLM"/>
    </source>
</evidence>
<protein>
    <recommendedName>
        <fullName evidence="3">DUF3447 domain-containing protein</fullName>
    </recommendedName>
</protein>
<dbReference type="PANTHER" id="PTHR24159">
    <property type="match status" value="1"/>
</dbReference>